<dbReference type="HOGENOM" id="CLU_3384364_0_0_6"/>
<dbReference type="EMBL" id="CP001234">
    <property type="protein sequence ID" value="ACP07853.1"/>
    <property type="molecule type" value="Genomic_DNA"/>
</dbReference>
<name>C3LWJ8_VIBCM</name>
<reference evidence="1 2" key="1">
    <citation type="journal article" date="2008" name="PLoS ONE">
        <title>A recalibrated molecular clock and independent origins for the cholera pandemic clones.</title>
        <authorList>
            <person name="Feng L."/>
            <person name="Reeves P.R."/>
            <person name="Lan R."/>
            <person name="Ren Y."/>
            <person name="Gao C."/>
            <person name="Zhou Z."/>
            <person name="Ren Y."/>
            <person name="Cheng J."/>
            <person name="Wang W."/>
            <person name="Wang J."/>
            <person name="Qian W."/>
            <person name="Li D."/>
            <person name="Wang L."/>
        </authorList>
    </citation>
    <scope>NUCLEOTIDE SEQUENCE [LARGE SCALE GENOMIC DNA]</scope>
    <source>
        <strain evidence="1 2">M66-2</strain>
    </source>
</reference>
<accession>C3LWJ8</accession>
<protein>
    <submittedName>
        <fullName evidence="1">Uncharacterized protein</fullName>
    </submittedName>
</protein>
<organism evidence="1 2">
    <name type="scientific">Vibrio cholerae serotype O1 (strain M66-2)</name>
    <dbReference type="NCBI Taxonomy" id="579112"/>
    <lineage>
        <taxon>Bacteria</taxon>
        <taxon>Pseudomonadati</taxon>
        <taxon>Pseudomonadota</taxon>
        <taxon>Gammaproteobacteria</taxon>
        <taxon>Vibrionales</taxon>
        <taxon>Vibrionaceae</taxon>
        <taxon>Vibrio</taxon>
    </lineage>
</organism>
<sequence>MEVDFYHELKFLFGEISLVIIDTSVAGEMFCET</sequence>
<dbReference type="Proteomes" id="UP000001217">
    <property type="component" value="Chromosome II"/>
</dbReference>
<proteinExistence type="predicted"/>
<dbReference type="KEGG" id="vcm:VCM66_A0894"/>
<dbReference type="AlphaFoldDB" id="C3LWJ8"/>
<evidence type="ECO:0000313" key="1">
    <source>
        <dbReference type="EMBL" id="ACP07853.1"/>
    </source>
</evidence>
<evidence type="ECO:0000313" key="2">
    <source>
        <dbReference type="Proteomes" id="UP000001217"/>
    </source>
</evidence>
<gene>
    <name evidence="1" type="ordered locus">VCM66_A0894</name>
</gene>